<keyword evidence="2" id="KW-1185">Reference proteome</keyword>
<gene>
    <name evidence="1" type="ORF">Scep_011243</name>
</gene>
<sequence length="138" mass="15537">MTGQETRSPDTTSVYLERAATVMDKWSGALPCWYFKQSNAQLAPPTFLPPQNKHKPAKTIPANHQQKSDQFPCHCCHDHPTNSLCPCKAKPTFLFVDSHISCQVLSISLKIRWFLSLHSAQRSAKSPNFEQQIPFIAA</sequence>
<proteinExistence type="predicted"/>
<dbReference type="EMBL" id="JBBNAG010000005">
    <property type="protein sequence ID" value="KAK9131715.1"/>
    <property type="molecule type" value="Genomic_DNA"/>
</dbReference>
<evidence type="ECO:0000313" key="1">
    <source>
        <dbReference type="EMBL" id="KAK9131715.1"/>
    </source>
</evidence>
<comment type="caution">
    <text evidence="1">The sequence shown here is derived from an EMBL/GenBank/DDBJ whole genome shotgun (WGS) entry which is preliminary data.</text>
</comment>
<reference evidence="1 2" key="1">
    <citation type="submission" date="2024-01" db="EMBL/GenBank/DDBJ databases">
        <title>Genome assemblies of Stephania.</title>
        <authorList>
            <person name="Yang L."/>
        </authorList>
    </citation>
    <scope>NUCLEOTIDE SEQUENCE [LARGE SCALE GENOMIC DNA]</scope>
    <source>
        <strain evidence="1">JXDWG</strain>
        <tissue evidence="1">Leaf</tissue>
    </source>
</reference>
<dbReference type="AlphaFoldDB" id="A0AAP0JEW0"/>
<accession>A0AAP0JEW0</accession>
<protein>
    <submittedName>
        <fullName evidence="1">Uncharacterized protein</fullName>
    </submittedName>
</protein>
<name>A0AAP0JEW0_9MAGN</name>
<evidence type="ECO:0000313" key="2">
    <source>
        <dbReference type="Proteomes" id="UP001419268"/>
    </source>
</evidence>
<dbReference type="Proteomes" id="UP001419268">
    <property type="component" value="Unassembled WGS sequence"/>
</dbReference>
<organism evidence="1 2">
    <name type="scientific">Stephania cephalantha</name>
    <dbReference type="NCBI Taxonomy" id="152367"/>
    <lineage>
        <taxon>Eukaryota</taxon>
        <taxon>Viridiplantae</taxon>
        <taxon>Streptophyta</taxon>
        <taxon>Embryophyta</taxon>
        <taxon>Tracheophyta</taxon>
        <taxon>Spermatophyta</taxon>
        <taxon>Magnoliopsida</taxon>
        <taxon>Ranunculales</taxon>
        <taxon>Menispermaceae</taxon>
        <taxon>Menispermoideae</taxon>
        <taxon>Cissampelideae</taxon>
        <taxon>Stephania</taxon>
    </lineage>
</organism>